<proteinExistence type="predicted"/>
<keyword evidence="2" id="KW-1185">Reference proteome</keyword>
<dbReference type="Proteomes" id="UP000183832">
    <property type="component" value="Unassembled WGS sequence"/>
</dbReference>
<evidence type="ECO:0000313" key="2">
    <source>
        <dbReference type="Proteomes" id="UP000183832"/>
    </source>
</evidence>
<accession>A0A1J1J647</accession>
<protein>
    <submittedName>
        <fullName evidence="1">CLUMA_CG019956, isoform A</fullName>
    </submittedName>
</protein>
<evidence type="ECO:0000313" key="1">
    <source>
        <dbReference type="EMBL" id="CRL06950.1"/>
    </source>
</evidence>
<sequence length="78" mass="9055">MKLYDKALEETENSLLLSLFIIINSSTERVFKHFHRHDKAFQADKGSQGGVKCELQTSFKDNSKKRKKLEMLLKKPSN</sequence>
<gene>
    <name evidence="1" type="ORF">CLUMA_CG019956</name>
</gene>
<name>A0A1J1J647_9DIPT</name>
<dbReference type="AlphaFoldDB" id="A0A1J1J647"/>
<reference evidence="1 2" key="1">
    <citation type="submission" date="2015-04" db="EMBL/GenBank/DDBJ databases">
        <authorList>
            <person name="Syromyatnikov M.Y."/>
            <person name="Popov V.N."/>
        </authorList>
    </citation>
    <scope>NUCLEOTIDE SEQUENCE [LARGE SCALE GENOMIC DNA]</scope>
</reference>
<dbReference type="EMBL" id="CVRI01000068">
    <property type="protein sequence ID" value="CRL06950.1"/>
    <property type="molecule type" value="Genomic_DNA"/>
</dbReference>
<organism evidence="1 2">
    <name type="scientific">Clunio marinus</name>
    <dbReference type="NCBI Taxonomy" id="568069"/>
    <lineage>
        <taxon>Eukaryota</taxon>
        <taxon>Metazoa</taxon>
        <taxon>Ecdysozoa</taxon>
        <taxon>Arthropoda</taxon>
        <taxon>Hexapoda</taxon>
        <taxon>Insecta</taxon>
        <taxon>Pterygota</taxon>
        <taxon>Neoptera</taxon>
        <taxon>Endopterygota</taxon>
        <taxon>Diptera</taxon>
        <taxon>Nematocera</taxon>
        <taxon>Chironomoidea</taxon>
        <taxon>Chironomidae</taxon>
        <taxon>Clunio</taxon>
    </lineage>
</organism>